<dbReference type="SUPFAM" id="SSF48452">
    <property type="entry name" value="TPR-like"/>
    <property type="match status" value="2"/>
</dbReference>
<proteinExistence type="predicted"/>
<dbReference type="GO" id="GO:0003341">
    <property type="term" value="P:cilium movement"/>
    <property type="evidence" value="ECO:0007669"/>
    <property type="project" value="TreeGrafter"/>
</dbReference>
<dbReference type="OrthoDB" id="6613395at2759"/>
<keyword evidence="2" id="KW-0802">TPR repeat</keyword>
<dbReference type="PANTHER" id="PTHR44314:SF1">
    <property type="entry name" value="CILIA- AND FLAGELLA-ASSOCIATED PROTEIN 70"/>
    <property type="match status" value="1"/>
</dbReference>
<name>A0A6G0T008_APHGL</name>
<dbReference type="InterPro" id="IPR052628">
    <property type="entry name" value="CFAP70"/>
</dbReference>
<dbReference type="GO" id="GO:0031514">
    <property type="term" value="C:motile cilium"/>
    <property type="evidence" value="ECO:0007669"/>
    <property type="project" value="TreeGrafter"/>
</dbReference>
<dbReference type="Proteomes" id="UP000475862">
    <property type="component" value="Unassembled WGS sequence"/>
</dbReference>
<accession>A0A6G0T008</accession>
<sequence length="478" mass="51994">MEKNYYLPSAEDSGGRGHDNRLNPISAFQNTIADAEEKPEEFDVSAVYDKTLNYVKWMIGPRRSDETSDAYKARVFAELLGKTNHDDDDDDRSGRRRWDDRDLLVLYAREAAESGRPEKARRSYLRLIAETGAADPAYWLLYGAFCARDGDRDEALACAGRAVALDGRDRFALFARAALLMTAADSDRYGELDALLDALAAAHPRFAEGHALAAVHYSRMDMAGRGPAADGADRLLRIGLDAVWRPVAGCDGGGVDPAVKCASLLCRLELVDLAATCLRRFAGARADPYHYAMAVAHYRPAEYAASADHLNSMACRRSAADGGGNGGAWTLLAAHVDYAAGRYREAVVRYVGLSLAPHQNRYGLAYSRAADHFAANGRYAEAAEAYHRACAAIPAPALMTRLAACLVALDRRAEAERLLVGAVAADGEYDGDAWHQLAALYGAAGRVRMADVCGRRASELGHESDLFAGRLFRRLRKI</sequence>
<dbReference type="GO" id="GO:0060271">
    <property type="term" value="P:cilium assembly"/>
    <property type="evidence" value="ECO:0007669"/>
    <property type="project" value="TreeGrafter"/>
</dbReference>
<dbReference type="SMART" id="SM00028">
    <property type="entry name" value="TPR"/>
    <property type="match status" value="3"/>
</dbReference>
<evidence type="ECO:0000313" key="5">
    <source>
        <dbReference type="Proteomes" id="UP000475862"/>
    </source>
</evidence>
<comment type="caution">
    <text evidence="4">The sequence shown here is derived from an EMBL/GenBank/DDBJ whole genome shotgun (WGS) entry which is preliminary data.</text>
</comment>
<evidence type="ECO:0000313" key="4">
    <source>
        <dbReference type="EMBL" id="KAE9523842.1"/>
    </source>
</evidence>
<evidence type="ECO:0000256" key="2">
    <source>
        <dbReference type="ARBA" id="ARBA00022803"/>
    </source>
</evidence>
<dbReference type="EMBL" id="VYZN01000075">
    <property type="protein sequence ID" value="KAE9523842.1"/>
    <property type="molecule type" value="Genomic_DNA"/>
</dbReference>
<dbReference type="InterPro" id="IPR011990">
    <property type="entry name" value="TPR-like_helical_dom_sf"/>
</dbReference>
<dbReference type="AlphaFoldDB" id="A0A6G0T008"/>
<feature type="region of interest" description="Disordered" evidence="3">
    <location>
        <begin position="1"/>
        <end position="21"/>
    </location>
</feature>
<dbReference type="InterPro" id="IPR019734">
    <property type="entry name" value="TPR_rpt"/>
</dbReference>
<evidence type="ECO:0000256" key="3">
    <source>
        <dbReference type="SAM" id="MobiDB-lite"/>
    </source>
</evidence>
<dbReference type="GO" id="GO:0070062">
    <property type="term" value="C:extracellular exosome"/>
    <property type="evidence" value="ECO:0007669"/>
    <property type="project" value="TreeGrafter"/>
</dbReference>
<reference evidence="4 5" key="1">
    <citation type="submission" date="2019-08" db="EMBL/GenBank/DDBJ databases">
        <title>The genome of the soybean aphid Biotype 1, its phylome, world population structure and adaptation to the North American continent.</title>
        <authorList>
            <person name="Giordano R."/>
            <person name="Donthu R.K."/>
            <person name="Hernandez A.G."/>
            <person name="Wright C.L."/>
            <person name="Zimin A.V."/>
        </authorList>
    </citation>
    <scope>NUCLEOTIDE SEQUENCE [LARGE SCALE GENOMIC DNA]</scope>
    <source>
        <tissue evidence="4">Whole aphids</tissue>
    </source>
</reference>
<gene>
    <name evidence="4" type="ORF">AGLY_015730</name>
</gene>
<protein>
    <submittedName>
        <fullName evidence="4">Uncharacterized protein</fullName>
    </submittedName>
</protein>
<keyword evidence="1" id="KW-0677">Repeat</keyword>
<dbReference type="Gene3D" id="1.25.40.10">
    <property type="entry name" value="Tetratricopeptide repeat domain"/>
    <property type="match status" value="2"/>
</dbReference>
<organism evidence="4 5">
    <name type="scientific">Aphis glycines</name>
    <name type="common">Soybean aphid</name>
    <dbReference type="NCBI Taxonomy" id="307491"/>
    <lineage>
        <taxon>Eukaryota</taxon>
        <taxon>Metazoa</taxon>
        <taxon>Ecdysozoa</taxon>
        <taxon>Arthropoda</taxon>
        <taxon>Hexapoda</taxon>
        <taxon>Insecta</taxon>
        <taxon>Pterygota</taxon>
        <taxon>Neoptera</taxon>
        <taxon>Paraneoptera</taxon>
        <taxon>Hemiptera</taxon>
        <taxon>Sternorrhyncha</taxon>
        <taxon>Aphidomorpha</taxon>
        <taxon>Aphidoidea</taxon>
        <taxon>Aphididae</taxon>
        <taxon>Aphidini</taxon>
        <taxon>Aphis</taxon>
        <taxon>Aphis</taxon>
    </lineage>
</organism>
<keyword evidence="5" id="KW-1185">Reference proteome</keyword>
<evidence type="ECO:0000256" key="1">
    <source>
        <dbReference type="ARBA" id="ARBA00022737"/>
    </source>
</evidence>
<dbReference type="PANTHER" id="PTHR44314">
    <property type="entry name" value="CILIA- AND FLAGELLA-ASSOCIATED PROTEIN 70"/>
    <property type="match status" value="1"/>
</dbReference>